<evidence type="ECO:0000256" key="1">
    <source>
        <dbReference type="SAM" id="MobiDB-lite"/>
    </source>
</evidence>
<feature type="transmembrane region" description="Helical" evidence="2">
    <location>
        <begin position="1181"/>
        <end position="1206"/>
    </location>
</feature>
<dbReference type="RefSeq" id="WP_151968290.1">
    <property type="nucleotide sequence ID" value="NZ_AP019860.1"/>
</dbReference>
<feature type="transmembrane region" description="Helical" evidence="2">
    <location>
        <begin position="1074"/>
        <end position="1094"/>
    </location>
</feature>
<feature type="compositionally biased region" description="Basic residues" evidence="1">
    <location>
        <begin position="351"/>
        <end position="365"/>
    </location>
</feature>
<dbReference type="PRINTS" id="PR00702">
    <property type="entry name" value="ACRIFLAVINRP"/>
</dbReference>
<dbReference type="KEGG" id="uam:UABAM_02471"/>
<gene>
    <name evidence="3" type="ORF">UABAM_02471</name>
</gene>
<dbReference type="SUPFAM" id="SSF82866">
    <property type="entry name" value="Multidrug efflux transporter AcrB transmembrane domain"/>
    <property type="match status" value="2"/>
</dbReference>
<feature type="transmembrane region" description="Helical" evidence="2">
    <location>
        <begin position="1043"/>
        <end position="1062"/>
    </location>
</feature>
<dbReference type="Gene3D" id="3.30.70.1440">
    <property type="entry name" value="Multidrug efflux transporter AcrB pore domain"/>
    <property type="match status" value="1"/>
</dbReference>
<dbReference type="SUPFAM" id="SSF82693">
    <property type="entry name" value="Multidrug efflux transporter AcrB pore domain, PN1, PN2, PC1 and PC2 subdomains"/>
    <property type="match status" value="3"/>
</dbReference>
<dbReference type="Proteomes" id="UP000326354">
    <property type="component" value="Chromosome"/>
</dbReference>
<feature type="transmembrane region" description="Helical" evidence="2">
    <location>
        <begin position="684"/>
        <end position="707"/>
    </location>
</feature>
<dbReference type="InterPro" id="IPR001036">
    <property type="entry name" value="Acrflvin-R"/>
</dbReference>
<evidence type="ECO:0000313" key="4">
    <source>
        <dbReference type="Proteomes" id="UP000326354"/>
    </source>
</evidence>
<protein>
    <submittedName>
        <fullName evidence="3">Transporter</fullName>
    </submittedName>
</protein>
<dbReference type="InterPro" id="IPR027463">
    <property type="entry name" value="AcrB_DN_DC_subdom"/>
</dbReference>
<keyword evidence="4" id="KW-1185">Reference proteome</keyword>
<feature type="compositionally biased region" description="Basic and acidic residues" evidence="1">
    <location>
        <begin position="380"/>
        <end position="404"/>
    </location>
</feature>
<dbReference type="Pfam" id="PF00873">
    <property type="entry name" value="ACR_tran"/>
    <property type="match status" value="3"/>
</dbReference>
<proteinExistence type="predicted"/>
<dbReference type="Gene3D" id="3.30.2090.10">
    <property type="entry name" value="Multidrug efflux transporter AcrB TolC docking domain, DN and DC subdomains"/>
    <property type="match status" value="2"/>
</dbReference>
<keyword evidence="2" id="KW-1133">Transmembrane helix</keyword>
<feature type="transmembrane region" description="Helical" evidence="2">
    <location>
        <begin position="479"/>
        <end position="498"/>
    </location>
</feature>
<organism evidence="3 4">
    <name type="scientific">Uabimicrobium amorphum</name>
    <dbReference type="NCBI Taxonomy" id="2596890"/>
    <lineage>
        <taxon>Bacteria</taxon>
        <taxon>Pseudomonadati</taxon>
        <taxon>Planctomycetota</taxon>
        <taxon>Candidatus Uabimicrobiia</taxon>
        <taxon>Candidatus Uabimicrobiales</taxon>
        <taxon>Candidatus Uabimicrobiaceae</taxon>
        <taxon>Candidatus Uabimicrobium</taxon>
    </lineage>
</organism>
<feature type="transmembrane region" description="Helical" evidence="2">
    <location>
        <begin position="719"/>
        <end position="740"/>
    </location>
</feature>
<feature type="transmembrane region" description="Helical" evidence="2">
    <location>
        <begin position="21"/>
        <end position="40"/>
    </location>
</feature>
<feature type="transmembrane region" description="Helical" evidence="2">
    <location>
        <begin position="510"/>
        <end position="530"/>
    </location>
</feature>
<dbReference type="GO" id="GO:0042910">
    <property type="term" value="F:xenobiotic transmembrane transporter activity"/>
    <property type="evidence" value="ECO:0007669"/>
    <property type="project" value="TreeGrafter"/>
</dbReference>
<name>A0A5S9IP47_UABAM</name>
<reference evidence="3 4" key="1">
    <citation type="submission" date="2019-08" db="EMBL/GenBank/DDBJ databases">
        <title>Complete genome sequence of Candidatus Uab amorphum.</title>
        <authorList>
            <person name="Shiratori T."/>
            <person name="Suzuki S."/>
            <person name="Kakizawa Y."/>
            <person name="Ishida K."/>
        </authorList>
    </citation>
    <scope>NUCLEOTIDE SEQUENCE [LARGE SCALE GENOMIC DNA]</scope>
    <source>
        <strain evidence="3 4">SRT547</strain>
    </source>
</reference>
<dbReference type="Gene3D" id="3.30.70.1430">
    <property type="entry name" value="Multidrug efflux transporter AcrB pore domain"/>
    <property type="match status" value="2"/>
</dbReference>
<feature type="transmembrane region" description="Helical" evidence="2">
    <location>
        <begin position="1100"/>
        <end position="1124"/>
    </location>
</feature>
<dbReference type="EMBL" id="AP019860">
    <property type="protein sequence ID" value="BBM84115.1"/>
    <property type="molecule type" value="Genomic_DNA"/>
</dbReference>
<feature type="compositionally biased region" description="Basic residues" evidence="1">
    <location>
        <begin position="405"/>
        <end position="418"/>
    </location>
</feature>
<accession>A0A5S9IP47</accession>
<keyword evidence="2" id="KW-0812">Transmembrane</keyword>
<sequence>MQTNKQNFTLVHDIVSLAVSRPVAVTMVVIAVAIFGFVSYQRLPVNLMPEISYPTLTIRTEYPGSAPEEVEKNVTEKIEEALAAISNLVAYSSTSRSEISDVVLEFSWNTNMAVVIQEVREKLDRVGLPSEANRPLILRYDPSLDPIMRIGIYGDASLFTLRDISELEIKRALETIPGVASVKVKGGLEEEIRIDLEESKLSAFSVPISRVVQRIKEENLNTPCGSIREGERTYLVRTKNEFKTLDEMRHLPIVNKEGVNITLKELGRVHKTNREREIITRIGRNPSVEIEIFKEADANIVTVARAIKFKLFGPEDKSAFETTNNKGGQGRGNSMRSQGRKSRPTSGGGKGGKRGKRGQKQNGKQKKNEKNAAKQDNAADGEKDDKNGEKNADKDKKKDKDKKAQKDKKRQYGSKRGRSQPTVTWVVNELPKGVKLQILSDQSDFIRHAIDEVINTCITGGILAIIVLFLFLRRPGSTFIIAITIPVCVIATFAPLHLSKTSLNIMSLGGLALGIGMLVDNAIVVLESIVRHRNAGKKPKESAVIGTSEVGGAITASTLTTIAVFFPILYIEGIAGQIFQDQALTVVFSLIASLIMAIIVIPVLASRNFSDNLIEKKWRWRDYTAFNTINYVRENWQQAKWYSKGFMLFKNTVLFPVEIITKLCILTIHLCLISVYFVAMCVAIVFKFIMWPLTTIASFFRIGNVIYGRILRFAIYRPIIIALICTLLICGAVFCLINYVGAELVPELHQGEFSMHIALPVGAPLHKSNEIIRKYEYFLQKQENIKQVFSRVGAEKTTTSSDEEGQHTGVITCLLDTTKVPPLEEDNYLNNLRKRMPRDPEVKSIRFSRPTLFSFKTPIEIEIYGFDLQKLKSISEEAAEKMRSIKALYDVKVSVERGNPELHIYYKRDYLFKNNLTLSDVANLIRNKIQGENVGKFRIKQKEVPIIVSLRTKDRSQMKSLDNMTVSNDENRTYLREVSNIKEGTGPSEIRHIQQQRVILLTANIYGMDLQGAANEISNILDSMSWPDGYKFNVAGQSKEQEIAARSMQFALLLAAFLVYAIMASQFESLFQPLMIMFTLPLAFIGVIFALVLLNIPISIIVLIGIIILCGIVVNNAIVMIDFINQLREQGLSISEAAIEGAQTRLRPILMTTLTTLLGLLPMTGIFSASGGQGVEIRSPLAITVVSGLISSTLLTLVIIPVVYTWGEKLREKIKKG</sequence>
<evidence type="ECO:0000256" key="2">
    <source>
        <dbReference type="SAM" id="Phobius"/>
    </source>
</evidence>
<dbReference type="Gene3D" id="1.20.1640.10">
    <property type="entry name" value="Multidrug efflux transporter AcrB transmembrane domain"/>
    <property type="match status" value="4"/>
</dbReference>
<dbReference type="OrthoDB" id="9757876at2"/>
<feature type="transmembrane region" description="Helical" evidence="2">
    <location>
        <begin position="453"/>
        <end position="472"/>
    </location>
</feature>
<dbReference type="PANTHER" id="PTHR32063">
    <property type="match status" value="1"/>
</dbReference>
<dbReference type="GO" id="GO:0005886">
    <property type="term" value="C:plasma membrane"/>
    <property type="evidence" value="ECO:0007669"/>
    <property type="project" value="TreeGrafter"/>
</dbReference>
<dbReference type="Gene3D" id="3.30.70.1320">
    <property type="entry name" value="Multidrug efflux transporter AcrB pore domain like"/>
    <property type="match status" value="1"/>
</dbReference>
<feature type="compositionally biased region" description="Polar residues" evidence="1">
    <location>
        <begin position="320"/>
        <end position="337"/>
    </location>
</feature>
<feature type="transmembrane region" description="Helical" evidence="2">
    <location>
        <begin position="653"/>
        <end position="678"/>
    </location>
</feature>
<evidence type="ECO:0000313" key="3">
    <source>
        <dbReference type="EMBL" id="BBM84115.1"/>
    </source>
</evidence>
<feature type="transmembrane region" description="Helical" evidence="2">
    <location>
        <begin position="550"/>
        <end position="571"/>
    </location>
</feature>
<feature type="transmembrane region" description="Helical" evidence="2">
    <location>
        <begin position="583"/>
        <end position="605"/>
    </location>
</feature>
<feature type="region of interest" description="Disordered" evidence="1">
    <location>
        <begin position="317"/>
        <end position="420"/>
    </location>
</feature>
<keyword evidence="2" id="KW-0472">Membrane</keyword>
<dbReference type="AlphaFoldDB" id="A0A5S9IP47"/>
<dbReference type="SUPFAM" id="SSF82714">
    <property type="entry name" value="Multidrug efflux transporter AcrB TolC docking domain, DN and DC subdomains"/>
    <property type="match status" value="2"/>
</dbReference>
<feature type="transmembrane region" description="Helical" evidence="2">
    <location>
        <begin position="1149"/>
        <end position="1169"/>
    </location>
</feature>
<dbReference type="PANTHER" id="PTHR32063:SF0">
    <property type="entry name" value="SWARMING MOTILITY PROTEIN SWRC"/>
    <property type="match status" value="1"/>
</dbReference>